<feature type="domain" description="Sucrose phosphatase-like" evidence="1">
    <location>
        <begin position="2"/>
        <end position="233"/>
    </location>
</feature>
<evidence type="ECO:0000259" key="1">
    <source>
        <dbReference type="Pfam" id="PF05116"/>
    </source>
</evidence>
<name>A0A1Q2L4J8_9BACL</name>
<dbReference type="GO" id="GO:0016791">
    <property type="term" value="F:phosphatase activity"/>
    <property type="evidence" value="ECO:0007669"/>
    <property type="project" value="TreeGrafter"/>
</dbReference>
<dbReference type="AlphaFoldDB" id="A0A1Q2L4J8"/>
<dbReference type="InterPro" id="IPR006380">
    <property type="entry name" value="SPP-like_dom"/>
</dbReference>
<dbReference type="InterPro" id="IPR024197">
    <property type="entry name" value="TPP-like"/>
</dbReference>
<sequence>MLFASDLDRTLIYSRRSMGPDADPEMLTAVEEINGKLTAFMTTAGLALHRQMSSKISFVPVTTRTAEQYKRVTGLLDEVQEPEYAIVANGAVILKNGVPMAEWSARIQKQLLEDRATVKHVLKQLEVYTGKEFILEVKQAEEWFIYMIIDEQKFSPAELEHLAKIFFRQGFTFSQQGRKLYIMPNCINKATALNFVIKQLQAETVLAAGDSLLDLEMVKAADHGFIPAHGEAAQDAEVPASVRITAASGIQAGEEILQNVRRFLL</sequence>
<gene>
    <name evidence="2" type="ORF">B0X71_04415</name>
</gene>
<proteinExistence type="predicted"/>
<reference evidence="2 3" key="1">
    <citation type="submission" date="2017-02" db="EMBL/GenBank/DDBJ databases">
        <title>The complete genomic sequence of a novel cold adapted crude oil-degrading bacterium Planococcus qaidamina Y42.</title>
        <authorList>
            <person name="Yang R."/>
        </authorList>
    </citation>
    <scope>NUCLEOTIDE SEQUENCE [LARGE SCALE GENOMIC DNA]</scope>
    <source>
        <strain evidence="2 3">Y42</strain>
    </source>
</reference>
<keyword evidence="3" id="KW-1185">Reference proteome</keyword>
<evidence type="ECO:0000313" key="2">
    <source>
        <dbReference type="EMBL" id="AQQ54997.1"/>
    </source>
</evidence>
<dbReference type="Gene3D" id="3.40.50.1000">
    <property type="entry name" value="HAD superfamily/HAD-like"/>
    <property type="match status" value="2"/>
</dbReference>
<dbReference type="EMBL" id="CP019640">
    <property type="protein sequence ID" value="AQQ54997.1"/>
    <property type="molecule type" value="Genomic_DNA"/>
</dbReference>
<evidence type="ECO:0000313" key="3">
    <source>
        <dbReference type="Proteomes" id="UP000188184"/>
    </source>
</evidence>
<dbReference type="InterPro" id="IPR036412">
    <property type="entry name" value="HAD-like_sf"/>
</dbReference>
<dbReference type="InterPro" id="IPR023214">
    <property type="entry name" value="HAD_sf"/>
</dbReference>
<dbReference type="GO" id="GO:0000287">
    <property type="term" value="F:magnesium ion binding"/>
    <property type="evidence" value="ECO:0007669"/>
    <property type="project" value="TreeGrafter"/>
</dbReference>
<organism evidence="2 3">
    <name type="scientific">Planococcus lenghuensis</name>
    <dbReference type="NCBI Taxonomy" id="2213202"/>
    <lineage>
        <taxon>Bacteria</taxon>
        <taxon>Bacillati</taxon>
        <taxon>Bacillota</taxon>
        <taxon>Bacilli</taxon>
        <taxon>Bacillales</taxon>
        <taxon>Caryophanaceae</taxon>
        <taxon>Planococcus</taxon>
    </lineage>
</organism>
<protein>
    <recommendedName>
        <fullName evidence="1">Sucrose phosphatase-like domain-containing protein</fullName>
    </recommendedName>
</protein>
<dbReference type="PANTHER" id="PTHR10000">
    <property type="entry name" value="PHOSPHOSERINE PHOSPHATASE"/>
    <property type="match status" value="1"/>
</dbReference>
<dbReference type="PANTHER" id="PTHR10000:SF8">
    <property type="entry name" value="HAD SUPERFAMILY HYDROLASE-LIKE, TYPE 3"/>
    <property type="match status" value="1"/>
</dbReference>
<accession>A0A1Q2L4J8</accession>
<dbReference type="GO" id="GO:0005829">
    <property type="term" value="C:cytosol"/>
    <property type="evidence" value="ECO:0007669"/>
    <property type="project" value="TreeGrafter"/>
</dbReference>
<dbReference type="Proteomes" id="UP000188184">
    <property type="component" value="Chromosome"/>
</dbReference>
<dbReference type="KEGG" id="pmar:B0X71_04415"/>
<dbReference type="Pfam" id="PF05116">
    <property type="entry name" value="S6PP"/>
    <property type="match status" value="1"/>
</dbReference>
<dbReference type="PIRSF" id="PIRSF030802">
    <property type="entry name" value="UCP030802"/>
    <property type="match status" value="1"/>
</dbReference>
<dbReference type="SUPFAM" id="SSF56784">
    <property type="entry name" value="HAD-like"/>
    <property type="match status" value="1"/>
</dbReference>